<reference evidence="2" key="1">
    <citation type="submission" date="2022-10" db="EMBL/GenBank/DDBJ databases">
        <title>Puccinia triticina Genome sequencing and assembly.</title>
        <authorList>
            <person name="Li C."/>
        </authorList>
    </citation>
    <scope>NUCLEOTIDE SEQUENCE</scope>
    <source>
        <strain evidence="2">Pt15</strain>
    </source>
</reference>
<feature type="compositionally biased region" description="Low complexity" evidence="1">
    <location>
        <begin position="1"/>
        <end position="20"/>
    </location>
</feature>
<keyword evidence="3" id="KW-1185">Reference proteome</keyword>
<accession>A0ABY7CPV6</accession>
<organism evidence="2 3">
    <name type="scientific">Puccinia triticina</name>
    <dbReference type="NCBI Taxonomy" id="208348"/>
    <lineage>
        <taxon>Eukaryota</taxon>
        <taxon>Fungi</taxon>
        <taxon>Dikarya</taxon>
        <taxon>Basidiomycota</taxon>
        <taxon>Pucciniomycotina</taxon>
        <taxon>Pucciniomycetes</taxon>
        <taxon>Pucciniales</taxon>
        <taxon>Pucciniaceae</taxon>
        <taxon>Puccinia</taxon>
    </lineage>
</organism>
<evidence type="ECO:0000256" key="1">
    <source>
        <dbReference type="SAM" id="MobiDB-lite"/>
    </source>
</evidence>
<protein>
    <submittedName>
        <fullName evidence="2">Uncharacterized protein</fullName>
    </submittedName>
</protein>
<dbReference type="Proteomes" id="UP001164743">
    <property type="component" value="Chromosome 7A"/>
</dbReference>
<feature type="region of interest" description="Disordered" evidence="1">
    <location>
        <begin position="179"/>
        <end position="200"/>
    </location>
</feature>
<evidence type="ECO:0000313" key="2">
    <source>
        <dbReference type="EMBL" id="WAQ86512.1"/>
    </source>
</evidence>
<feature type="region of interest" description="Disordered" evidence="1">
    <location>
        <begin position="1"/>
        <end position="77"/>
    </location>
</feature>
<gene>
    <name evidence="2" type="ORF">PtA15_7A238</name>
</gene>
<proteinExistence type="predicted"/>
<dbReference type="GeneID" id="77811719"/>
<evidence type="ECO:0000313" key="3">
    <source>
        <dbReference type="Proteomes" id="UP001164743"/>
    </source>
</evidence>
<sequence>MTFLSLNSKSSTTSDSSQLSINNQTSIILEDSPPVGKKPAARTTQTSLPATEAPVLKRKHSKKLAIPSDSATVPKSPGFSNLQNTAMKAKNPATLGTPDLPKKLKTMIPTTIPSVTNTTPALESSPALELSDCINTKKTESLLESSSCINTKKTENLVPSNKIMPKSQNAEMFSTIETQPVSAKSENSDKPKTLSSAATHPTAPDFPACINLKNNVKTAAIEIPETVETPNISALIASKNAATLVKNAIGIPEIIDTPNLPTCINLANPANVEKNATKIPETIDTPNLPTCIDLANPTTLKKNAIGIPETNDPPNLPACIDLTNPANLENNAIQIPETIKTPVNPSTDLTKCSTQPEIDPLQLVQPDQAKTIDGSAEDLSASAC</sequence>
<dbReference type="EMBL" id="CP110427">
    <property type="protein sequence ID" value="WAQ86512.1"/>
    <property type="molecule type" value="Genomic_DNA"/>
</dbReference>
<name>A0ABY7CPV6_9BASI</name>
<dbReference type="RefSeq" id="XP_053022067.1">
    <property type="nucleotide sequence ID" value="XM_053170824.1"/>
</dbReference>